<evidence type="ECO:0000259" key="1">
    <source>
        <dbReference type="Pfam" id="PF17408"/>
    </source>
</evidence>
<dbReference type="GO" id="GO:0050080">
    <property type="term" value="F:malonyl-CoA decarboxylase activity"/>
    <property type="evidence" value="ECO:0007669"/>
    <property type="project" value="InterPro"/>
</dbReference>
<evidence type="ECO:0000313" key="2">
    <source>
        <dbReference type="EMBL" id="GLD59608.1"/>
    </source>
</evidence>
<accession>A0AAD3MRA2</accession>
<dbReference type="InterPro" id="IPR035372">
    <property type="entry name" value="MCD_N"/>
</dbReference>
<sequence>MISHPVIWAFRSSVRCWRQRAVLKAALKASDISGCRWYSSPIRVGVTGMEEILARVVAPLPTYETRDKSPPPPESNSLDFMHFYKSLDKEDRLSFLTKLSQDFGVDHKSVSELAVKLLDTQLRDLATILQVEDRLRYNLTPRYKQLLNHISRVEGGVKFLVDLRADVLEIISSKASESPHIKVMHLFTFSTSARMSHVVRVWALALLPE</sequence>
<reference evidence="2" key="1">
    <citation type="submission" date="2022-08" db="EMBL/GenBank/DDBJ databases">
        <title>Genome sequencing of akame (Lates japonicus).</title>
        <authorList>
            <person name="Hashiguchi Y."/>
            <person name="Takahashi H."/>
        </authorList>
    </citation>
    <scope>NUCLEOTIDE SEQUENCE</scope>
    <source>
        <strain evidence="2">Kochi</strain>
    </source>
</reference>
<dbReference type="FunFam" id="1.20.140.90:FF:000001">
    <property type="entry name" value="Malonyl-CoA decarboxylase, mitochondrial"/>
    <property type="match status" value="1"/>
</dbReference>
<dbReference type="PANTHER" id="PTHR28641">
    <property type="match status" value="1"/>
</dbReference>
<dbReference type="InterPro" id="IPR038351">
    <property type="entry name" value="MCD_N_sf"/>
</dbReference>
<evidence type="ECO:0000313" key="3">
    <source>
        <dbReference type="Proteomes" id="UP001279410"/>
    </source>
</evidence>
<organism evidence="2 3">
    <name type="scientific">Lates japonicus</name>
    <name type="common">Japanese lates</name>
    <dbReference type="NCBI Taxonomy" id="270547"/>
    <lineage>
        <taxon>Eukaryota</taxon>
        <taxon>Metazoa</taxon>
        <taxon>Chordata</taxon>
        <taxon>Craniata</taxon>
        <taxon>Vertebrata</taxon>
        <taxon>Euteleostomi</taxon>
        <taxon>Actinopterygii</taxon>
        <taxon>Neopterygii</taxon>
        <taxon>Teleostei</taxon>
        <taxon>Neoteleostei</taxon>
        <taxon>Acanthomorphata</taxon>
        <taxon>Carangaria</taxon>
        <taxon>Carangaria incertae sedis</taxon>
        <taxon>Centropomidae</taxon>
        <taxon>Lates</taxon>
    </lineage>
</organism>
<dbReference type="Proteomes" id="UP001279410">
    <property type="component" value="Unassembled WGS sequence"/>
</dbReference>
<dbReference type="GO" id="GO:0006085">
    <property type="term" value="P:acetyl-CoA biosynthetic process"/>
    <property type="evidence" value="ECO:0007669"/>
    <property type="project" value="TreeGrafter"/>
</dbReference>
<proteinExistence type="predicted"/>
<name>A0AAD3MRA2_LATJO</name>
<gene>
    <name evidence="2" type="ORF">AKAME5_002893800</name>
</gene>
<feature type="domain" description="Malonyl-CoA decarboxylase N-terminal" evidence="1">
    <location>
        <begin position="103"/>
        <end position="175"/>
    </location>
</feature>
<comment type="caution">
    <text evidence="2">The sequence shown here is derived from an EMBL/GenBank/DDBJ whole genome shotgun (WGS) entry which is preliminary data.</text>
</comment>
<dbReference type="InterPro" id="IPR038917">
    <property type="entry name" value="Malonyl_CoA_deC"/>
</dbReference>
<dbReference type="Pfam" id="PF17408">
    <property type="entry name" value="MCD_N"/>
    <property type="match status" value="1"/>
</dbReference>
<dbReference type="PANTHER" id="PTHR28641:SF1">
    <property type="entry name" value="MALONYL-COA DECARBOXYLASE, MITOCHONDRIAL"/>
    <property type="match status" value="1"/>
</dbReference>
<dbReference type="GO" id="GO:0006633">
    <property type="term" value="P:fatty acid biosynthetic process"/>
    <property type="evidence" value="ECO:0007669"/>
    <property type="project" value="InterPro"/>
</dbReference>
<dbReference type="Gene3D" id="1.20.140.90">
    <property type="entry name" value="Malonyl-CoA decarboxylase, oligemerization domain"/>
    <property type="match status" value="1"/>
</dbReference>
<dbReference type="EMBL" id="BRZM01004789">
    <property type="protein sequence ID" value="GLD59608.1"/>
    <property type="molecule type" value="Genomic_DNA"/>
</dbReference>
<keyword evidence="3" id="KW-1185">Reference proteome</keyword>
<dbReference type="GO" id="GO:2001294">
    <property type="term" value="P:malonyl-CoA catabolic process"/>
    <property type="evidence" value="ECO:0007669"/>
    <property type="project" value="TreeGrafter"/>
</dbReference>
<protein>
    <submittedName>
        <fullName evidence="2">Malonyl-CoA decarboxylase, mitochondrial</fullName>
    </submittedName>
</protein>
<dbReference type="AlphaFoldDB" id="A0AAD3MRA2"/>
<dbReference type="GO" id="GO:0005782">
    <property type="term" value="C:peroxisomal matrix"/>
    <property type="evidence" value="ECO:0007669"/>
    <property type="project" value="TreeGrafter"/>
</dbReference>
<dbReference type="GO" id="GO:0005759">
    <property type="term" value="C:mitochondrial matrix"/>
    <property type="evidence" value="ECO:0007669"/>
    <property type="project" value="TreeGrafter"/>
</dbReference>